<evidence type="ECO:0000256" key="1">
    <source>
        <dbReference type="ARBA" id="ARBA00009320"/>
    </source>
</evidence>
<dbReference type="GO" id="GO:0046394">
    <property type="term" value="P:carboxylic acid biosynthetic process"/>
    <property type="evidence" value="ECO:0007669"/>
    <property type="project" value="UniProtKB-ARBA"/>
</dbReference>
<organism evidence="2 3">
    <name type="scientific">Ruania alkalisoli</name>
    <dbReference type="NCBI Taxonomy" id="2779775"/>
    <lineage>
        <taxon>Bacteria</taxon>
        <taxon>Bacillati</taxon>
        <taxon>Actinomycetota</taxon>
        <taxon>Actinomycetes</taxon>
        <taxon>Micrococcales</taxon>
        <taxon>Ruaniaceae</taxon>
        <taxon>Ruania</taxon>
    </lineage>
</organism>
<protein>
    <submittedName>
        <fullName evidence="2">Aminodeoxychorismate lyase</fullName>
        <ecNumber evidence="2">4.1.3.38</ecNumber>
    </submittedName>
</protein>
<gene>
    <name evidence="2" type="ORF">IM660_10135</name>
</gene>
<dbReference type="InterPro" id="IPR036038">
    <property type="entry name" value="Aminotransferase-like"/>
</dbReference>
<dbReference type="Proteomes" id="UP000593758">
    <property type="component" value="Chromosome"/>
</dbReference>
<dbReference type="InterPro" id="IPR043131">
    <property type="entry name" value="BCAT-like_N"/>
</dbReference>
<dbReference type="KEGG" id="halt:IM660_10135"/>
<keyword evidence="3" id="KW-1185">Reference proteome</keyword>
<proteinExistence type="inferred from homology"/>
<dbReference type="PANTHER" id="PTHR42743:SF11">
    <property type="entry name" value="AMINODEOXYCHORISMATE LYASE"/>
    <property type="match status" value="1"/>
</dbReference>
<evidence type="ECO:0000313" key="3">
    <source>
        <dbReference type="Proteomes" id="UP000593758"/>
    </source>
</evidence>
<dbReference type="InterPro" id="IPR043132">
    <property type="entry name" value="BCAT-like_C"/>
</dbReference>
<reference evidence="2 3" key="1">
    <citation type="submission" date="2020-10" db="EMBL/GenBank/DDBJ databases">
        <title>Haloactinobacterium sp. RN3S43, a bacterium isolated from saline soil.</title>
        <authorList>
            <person name="Sun J.-Q."/>
        </authorList>
    </citation>
    <scope>NUCLEOTIDE SEQUENCE [LARGE SCALE GENOMIC DNA]</scope>
    <source>
        <strain evidence="2 3">RN3S43</strain>
    </source>
</reference>
<sequence>MAVTSLVMVTAPTSAETLTGSGYEAADPNQPQLRVTDLSATRGDGVFETIGVMDCHVQSLTSHLHRLAASAAILDLPGPRLDVWRAAVEHALDRADPAPELSAKLVLSRGEEGSRRCTGWVRVAPAPDMSRARADGVRVLTLDRGYRSDVAETAPWLLQGAKYTSYAVNMAALRYARRHGADDVIFISSDGAVLEGPTASVLLRIGNTLVTPGTDQSILPGTTQDRAFRYAENAGLATQARRVEAAELATAEHLWLCSSVRLCAAVRELDGRELTWDRRLTADLLSWLRTTHD</sequence>
<dbReference type="SUPFAM" id="SSF56752">
    <property type="entry name" value="D-aminoacid aminotransferase-like PLP-dependent enzymes"/>
    <property type="match status" value="1"/>
</dbReference>
<dbReference type="Pfam" id="PF01063">
    <property type="entry name" value="Aminotran_4"/>
    <property type="match status" value="1"/>
</dbReference>
<dbReference type="EMBL" id="CP063169">
    <property type="protein sequence ID" value="QOR69097.1"/>
    <property type="molecule type" value="Genomic_DNA"/>
</dbReference>
<dbReference type="NCBIfam" id="NF005886">
    <property type="entry name" value="PRK07849.1-1"/>
    <property type="match status" value="1"/>
</dbReference>
<dbReference type="GO" id="GO:0005829">
    <property type="term" value="C:cytosol"/>
    <property type="evidence" value="ECO:0007669"/>
    <property type="project" value="TreeGrafter"/>
</dbReference>
<dbReference type="EC" id="4.1.3.38" evidence="2"/>
<dbReference type="PANTHER" id="PTHR42743">
    <property type="entry name" value="AMINO-ACID AMINOTRANSFERASE"/>
    <property type="match status" value="1"/>
</dbReference>
<dbReference type="Gene3D" id="3.30.470.10">
    <property type="match status" value="1"/>
</dbReference>
<accession>A0A7M1SPI0</accession>
<dbReference type="GO" id="GO:0008696">
    <property type="term" value="F:4-amino-4-deoxychorismate lyase activity"/>
    <property type="evidence" value="ECO:0007669"/>
    <property type="project" value="UniProtKB-EC"/>
</dbReference>
<name>A0A7M1SPI0_9MICO</name>
<dbReference type="InterPro" id="IPR050571">
    <property type="entry name" value="Class-IV_PLP-Dep_Aminotrnsfr"/>
</dbReference>
<comment type="similarity">
    <text evidence="1">Belongs to the class-IV pyridoxal-phosphate-dependent aminotransferase family.</text>
</comment>
<evidence type="ECO:0000313" key="2">
    <source>
        <dbReference type="EMBL" id="QOR69097.1"/>
    </source>
</evidence>
<dbReference type="AlphaFoldDB" id="A0A7M1SPI0"/>
<dbReference type="InterPro" id="IPR001544">
    <property type="entry name" value="Aminotrans_IV"/>
</dbReference>
<dbReference type="Gene3D" id="3.20.10.10">
    <property type="entry name" value="D-amino Acid Aminotransferase, subunit A, domain 2"/>
    <property type="match status" value="1"/>
</dbReference>
<keyword evidence="2" id="KW-0456">Lyase</keyword>